<dbReference type="GO" id="GO:0030246">
    <property type="term" value="F:carbohydrate binding"/>
    <property type="evidence" value="ECO:0007669"/>
    <property type="project" value="InterPro"/>
</dbReference>
<dbReference type="PANTHER" id="PTHR48478">
    <property type="entry name" value="LECTIN-LIKE"/>
    <property type="match status" value="1"/>
</dbReference>
<dbReference type="Pfam" id="PF14299">
    <property type="entry name" value="PP2"/>
    <property type="match status" value="1"/>
</dbReference>
<dbReference type="PANTHER" id="PTHR48478:SF1">
    <property type="entry name" value="LECTIN-LIKE"/>
    <property type="match status" value="1"/>
</dbReference>
<feature type="chain" id="PRO_5043698481" evidence="1">
    <location>
        <begin position="17"/>
        <end position="219"/>
    </location>
</feature>
<protein>
    <submittedName>
        <fullName evidence="2">Protein PHLOEM PROTEIN 2-LIKE A1</fullName>
    </submittedName>
</protein>
<organism evidence="2 3">
    <name type="scientific">Acorus calamus</name>
    <name type="common">Sweet flag</name>
    <dbReference type="NCBI Taxonomy" id="4465"/>
    <lineage>
        <taxon>Eukaryota</taxon>
        <taxon>Viridiplantae</taxon>
        <taxon>Streptophyta</taxon>
        <taxon>Embryophyta</taxon>
        <taxon>Tracheophyta</taxon>
        <taxon>Spermatophyta</taxon>
        <taxon>Magnoliopsida</taxon>
        <taxon>Liliopsida</taxon>
        <taxon>Acoraceae</taxon>
        <taxon>Acorus</taxon>
    </lineage>
</organism>
<feature type="signal peptide" evidence="1">
    <location>
        <begin position="1"/>
        <end position="16"/>
    </location>
</feature>
<dbReference type="AlphaFoldDB" id="A0AAV9DZP6"/>
<reference evidence="2" key="1">
    <citation type="journal article" date="2023" name="Nat. Commun.">
        <title>Diploid and tetraploid genomes of Acorus and the evolution of monocots.</title>
        <authorList>
            <person name="Ma L."/>
            <person name="Liu K.W."/>
            <person name="Li Z."/>
            <person name="Hsiao Y.Y."/>
            <person name="Qi Y."/>
            <person name="Fu T."/>
            <person name="Tang G.D."/>
            <person name="Zhang D."/>
            <person name="Sun W.H."/>
            <person name="Liu D.K."/>
            <person name="Li Y."/>
            <person name="Chen G.Z."/>
            <person name="Liu X.D."/>
            <person name="Liao X.Y."/>
            <person name="Jiang Y.T."/>
            <person name="Yu X."/>
            <person name="Hao Y."/>
            <person name="Huang J."/>
            <person name="Zhao X.W."/>
            <person name="Ke S."/>
            <person name="Chen Y.Y."/>
            <person name="Wu W.L."/>
            <person name="Hsu J.L."/>
            <person name="Lin Y.F."/>
            <person name="Huang M.D."/>
            <person name="Li C.Y."/>
            <person name="Huang L."/>
            <person name="Wang Z.W."/>
            <person name="Zhao X."/>
            <person name="Zhong W.Y."/>
            <person name="Peng D.H."/>
            <person name="Ahmad S."/>
            <person name="Lan S."/>
            <person name="Zhang J.S."/>
            <person name="Tsai W.C."/>
            <person name="Van de Peer Y."/>
            <person name="Liu Z.J."/>
        </authorList>
    </citation>
    <scope>NUCLEOTIDE SEQUENCE</scope>
    <source>
        <strain evidence="2">CP</strain>
    </source>
</reference>
<keyword evidence="3" id="KW-1185">Reference proteome</keyword>
<dbReference type="InterPro" id="IPR025886">
    <property type="entry name" value="PP2-like"/>
</dbReference>
<accession>A0AAV9DZP6</accession>
<keyword evidence="1" id="KW-0732">Signal</keyword>
<comment type="caution">
    <text evidence="2">The sequence shown here is derived from an EMBL/GenBank/DDBJ whole genome shotgun (WGS) entry which is preliminary data.</text>
</comment>
<evidence type="ECO:0000313" key="2">
    <source>
        <dbReference type="EMBL" id="KAK1306589.1"/>
    </source>
</evidence>
<dbReference type="EMBL" id="JAUJYO010000010">
    <property type="protein sequence ID" value="KAK1306589.1"/>
    <property type="molecule type" value="Genomic_DNA"/>
</dbReference>
<gene>
    <name evidence="2" type="primary">PP2A1</name>
    <name evidence="2" type="ORF">QJS10_CPA10g02020</name>
</gene>
<sequence>MACCLSILSLLSPDEAEEVLPEVQYHKFKDIVKDADDKSDLLQRLRSGIYLNKKEMKYWVDESDYNCFMLFARYMWIAWAEDKQYWNWIPSNDSCDEDVEVACLKAVCWLEVRRDFDVSLLSPGVTYEVVFILTMKEFSYGWEHSKVRLKIERPDNTEHEEEMFLDPEELKGQWTELVVGEFNSGDSTGRVTFVMIGGGHWWGGLVIKGAIIRPVKGTP</sequence>
<evidence type="ECO:0000256" key="1">
    <source>
        <dbReference type="SAM" id="SignalP"/>
    </source>
</evidence>
<dbReference type="Proteomes" id="UP001180020">
    <property type="component" value="Unassembled WGS sequence"/>
</dbReference>
<proteinExistence type="predicted"/>
<name>A0AAV9DZP6_ACOCL</name>
<reference evidence="2" key="2">
    <citation type="submission" date="2023-06" db="EMBL/GenBank/DDBJ databases">
        <authorList>
            <person name="Ma L."/>
            <person name="Liu K.-W."/>
            <person name="Li Z."/>
            <person name="Hsiao Y.-Y."/>
            <person name="Qi Y."/>
            <person name="Fu T."/>
            <person name="Tang G."/>
            <person name="Zhang D."/>
            <person name="Sun W.-H."/>
            <person name="Liu D.-K."/>
            <person name="Li Y."/>
            <person name="Chen G.-Z."/>
            <person name="Liu X.-D."/>
            <person name="Liao X.-Y."/>
            <person name="Jiang Y.-T."/>
            <person name="Yu X."/>
            <person name="Hao Y."/>
            <person name="Huang J."/>
            <person name="Zhao X.-W."/>
            <person name="Ke S."/>
            <person name="Chen Y.-Y."/>
            <person name="Wu W.-L."/>
            <person name="Hsu J.-L."/>
            <person name="Lin Y.-F."/>
            <person name="Huang M.-D."/>
            <person name="Li C.-Y."/>
            <person name="Huang L."/>
            <person name="Wang Z.-W."/>
            <person name="Zhao X."/>
            <person name="Zhong W.-Y."/>
            <person name="Peng D.-H."/>
            <person name="Ahmad S."/>
            <person name="Lan S."/>
            <person name="Zhang J.-S."/>
            <person name="Tsai W.-C."/>
            <person name="Van De Peer Y."/>
            <person name="Liu Z.-J."/>
        </authorList>
    </citation>
    <scope>NUCLEOTIDE SEQUENCE</scope>
    <source>
        <strain evidence="2">CP</strain>
        <tissue evidence="2">Leaves</tissue>
    </source>
</reference>
<dbReference type="InterPro" id="IPR052147">
    <property type="entry name" value="PP2-like/Lectin"/>
</dbReference>
<evidence type="ECO:0000313" key="3">
    <source>
        <dbReference type="Proteomes" id="UP001180020"/>
    </source>
</evidence>